<keyword evidence="4" id="KW-1185">Reference proteome</keyword>
<dbReference type="RefSeq" id="WP_124330871.1">
    <property type="nucleotide sequence ID" value="NZ_BEXT01000001.1"/>
</dbReference>
<name>A0A401G3N8_9BACT</name>
<dbReference type="PROSITE" id="PS00018">
    <property type="entry name" value="EF_HAND_1"/>
    <property type="match status" value="1"/>
</dbReference>
<dbReference type="InterPro" id="IPR036439">
    <property type="entry name" value="Dockerin_dom_sf"/>
</dbReference>
<dbReference type="SUPFAM" id="SSF69318">
    <property type="entry name" value="Integrin alpha N-terminal domain"/>
    <property type="match status" value="1"/>
</dbReference>
<dbReference type="Pfam" id="PF01839">
    <property type="entry name" value="FG-GAP"/>
    <property type="match status" value="1"/>
</dbReference>
<evidence type="ECO:0000313" key="3">
    <source>
        <dbReference type="EMBL" id="GBC63834.1"/>
    </source>
</evidence>
<dbReference type="InterPro" id="IPR028994">
    <property type="entry name" value="Integrin_alpha_N"/>
</dbReference>
<dbReference type="Proteomes" id="UP000288096">
    <property type="component" value="Unassembled WGS sequence"/>
</dbReference>
<dbReference type="InterPro" id="IPR002048">
    <property type="entry name" value="EF_hand_dom"/>
</dbReference>
<evidence type="ECO:0000259" key="2">
    <source>
        <dbReference type="PROSITE" id="PS50222"/>
    </source>
</evidence>
<gene>
    <name evidence="3" type="ORF">DENIS_4833</name>
</gene>
<dbReference type="InterPro" id="IPR018247">
    <property type="entry name" value="EF_Hand_1_Ca_BS"/>
</dbReference>
<dbReference type="Gene3D" id="1.10.1330.10">
    <property type="entry name" value="Dockerin domain"/>
    <property type="match status" value="1"/>
</dbReference>
<dbReference type="InterPro" id="IPR013517">
    <property type="entry name" value="FG-GAP"/>
</dbReference>
<dbReference type="PANTHER" id="PTHR44103:SF1">
    <property type="entry name" value="PROPROTEIN CONVERTASE P"/>
    <property type="match status" value="1"/>
</dbReference>
<keyword evidence="1" id="KW-0732">Signal</keyword>
<protein>
    <submittedName>
        <fullName evidence="3">VCBS repeat-containing protein</fullName>
    </submittedName>
</protein>
<dbReference type="GO" id="GO:0000272">
    <property type="term" value="P:polysaccharide catabolic process"/>
    <property type="evidence" value="ECO:0007669"/>
    <property type="project" value="InterPro"/>
</dbReference>
<proteinExistence type="predicted"/>
<dbReference type="Gene3D" id="2.130.10.130">
    <property type="entry name" value="Integrin alpha, N-terminal"/>
    <property type="match status" value="2"/>
</dbReference>
<sequence length="394" mass="42212">MIISEQMYSGNPHHGSLNPLTAKPFRTILLTGLLCLLLLPVSAWGEYTRVYEGEGNPLEGINVGIFSAPTFGDIDRDGDADLLIGTSTGTIYYFENTGSAESATFTERTDGDNPFASISGDTHISPVLVDINGNGDIDTLVTGNSAGTLRYFEITESSGTIEVNPGTVNPFEGITVEFYSAPAFADIDGDGDQDLFVGKYGSYIDYYKNAGTSAAPSYPTTPTQQIKADAFNNEYRLKPAFSKIDKDDEKIDMIIGNDNGSIFYFQNTSVDNSSVQFEKRIQSSDNPFNSFSGLTFGAPAFVDINGDGDEDIFIGMNTGNIAFIRNGVDTCGKGDVDCSGTVDLADAILALRVLVDATTDDENGNIQVNLSDVNGDGSIGLEEVIYILRDIATN</sequence>
<dbReference type="SUPFAM" id="SSF63446">
    <property type="entry name" value="Type I dockerin domain"/>
    <property type="match status" value="1"/>
</dbReference>
<reference evidence="4" key="1">
    <citation type="submission" date="2017-11" db="EMBL/GenBank/DDBJ databases">
        <authorList>
            <person name="Watanabe M."/>
            <person name="Kojima H."/>
        </authorList>
    </citation>
    <scope>NUCLEOTIDE SEQUENCE [LARGE SCALE GENOMIC DNA]</scope>
    <source>
        <strain evidence="4">Tokyo 01</strain>
    </source>
</reference>
<dbReference type="EMBL" id="BEXT01000001">
    <property type="protein sequence ID" value="GBC63834.1"/>
    <property type="molecule type" value="Genomic_DNA"/>
</dbReference>
<organism evidence="3 4">
    <name type="scientific">Desulfonema ishimotonii</name>
    <dbReference type="NCBI Taxonomy" id="45657"/>
    <lineage>
        <taxon>Bacteria</taxon>
        <taxon>Pseudomonadati</taxon>
        <taxon>Thermodesulfobacteriota</taxon>
        <taxon>Desulfobacteria</taxon>
        <taxon>Desulfobacterales</taxon>
        <taxon>Desulfococcaceae</taxon>
        <taxon>Desulfonema</taxon>
    </lineage>
</organism>
<dbReference type="GO" id="GO:0005509">
    <property type="term" value="F:calcium ion binding"/>
    <property type="evidence" value="ECO:0007669"/>
    <property type="project" value="InterPro"/>
</dbReference>
<dbReference type="CDD" id="cd14256">
    <property type="entry name" value="Dockerin_I"/>
    <property type="match status" value="1"/>
</dbReference>
<evidence type="ECO:0000313" key="4">
    <source>
        <dbReference type="Proteomes" id="UP000288096"/>
    </source>
</evidence>
<dbReference type="AlphaFoldDB" id="A0A401G3N8"/>
<dbReference type="PROSITE" id="PS50222">
    <property type="entry name" value="EF_HAND_2"/>
    <property type="match status" value="1"/>
</dbReference>
<reference evidence="4" key="2">
    <citation type="submission" date="2019-01" db="EMBL/GenBank/DDBJ databases">
        <title>Genome sequence of Desulfonema ishimotonii strain Tokyo 01.</title>
        <authorList>
            <person name="Fukui M."/>
        </authorList>
    </citation>
    <scope>NUCLEOTIDE SEQUENCE [LARGE SCALE GENOMIC DNA]</scope>
    <source>
        <strain evidence="4">Tokyo 01</strain>
    </source>
</reference>
<feature type="domain" description="EF-hand" evidence="2">
    <location>
        <begin position="372"/>
        <end position="394"/>
    </location>
</feature>
<dbReference type="Pfam" id="PF13517">
    <property type="entry name" value="FG-GAP_3"/>
    <property type="match status" value="1"/>
</dbReference>
<evidence type="ECO:0000256" key="1">
    <source>
        <dbReference type="ARBA" id="ARBA00022729"/>
    </source>
</evidence>
<comment type="caution">
    <text evidence="3">The sequence shown here is derived from an EMBL/GenBank/DDBJ whole genome shotgun (WGS) entry which is preliminary data.</text>
</comment>
<dbReference type="PANTHER" id="PTHR44103">
    <property type="entry name" value="PROPROTEIN CONVERTASE P"/>
    <property type="match status" value="1"/>
</dbReference>
<accession>A0A401G3N8</accession>
<dbReference type="OrthoDB" id="5420232at2"/>